<sequence>MRLLKLTIISCAMVFSATSNPSYATPTPQEILAASDAVRNPDYPFGLTNTLIEYKNGQQTDTSTLGIYSKADPSSGQFRSLIRYIAPQRDANKLILYSGKDLWFYDPSSKASIRMSPQQRLLGQASNGDVVTVNLAKDYKASSAVEEDTQDGDRQTKHCYKVAMQADTPDATYHHIDMWIEVGNFHPIKARFYADSNKLLKSAYYRRYEKQLGLDRPTETVIIDGLDPKWVTVMRYSDLVKRDVPDLWLQREYLPRFKPQ</sequence>
<evidence type="ECO:0000313" key="5">
    <source>
        <dbReference type="Proteomes" id="UP000294829"/>
    </source>
</evidence>
<dbReference type="InterPro" id="IPR029046">
    <property type="entry name" value="LolA/LolB/LppX"/>
</dbReference>
<dbReference type="CDD" id="cd16329">
    <property type="entry name" value="LolA_like"/>
    <property type="match status" value="1"/>
</dbReference>
<gene>
    <name evidence="4" type="ORF">E2I14_12985</name>
</gene>
<proteinExistence type="predicted"/>
<dbReference type="PIRSF" id="PIRSF028205">
    <property type="entry name" value="UCP028205"/>
    <property type="match status" value="1"/>
</dbReference>
<reference evidence="4 5" key="1">
    <citation type="submission" date="2019-03" db="EMBL/GenBank/DDBJ databases">
        <title>Sapientia aquatica gen. nov., sp. nov., isolated from a crater lake.</title>
        <authorList>
            <person name="Felfoldi T."/>
            <person name="Szabo A."/>
            <person name="Toth E."/>
            <person name="Schumann P."/>
            <person name="Keki Z."/>
            <person name="Marialigeti K."/>
            <person name="Mathe I."/>
        </authorList>
    </citation>
    <scope>NUCLEOTIDE SEQUENCE [LARGE SCALE GENOMIC DNA]</scope>
    <source>
        <strain evidence="4 5">SA-152</strain>
    </source>
</reference>
<evidence type="ECO:0000256" key="2">
    <source>
        <dbReference type="SAM" id="SignalP"/>
    </source>
</evidence>
<dbReference type="AlphaFoldDB" id="A0A4R5W0A3"/>
<keyword evidence="5" id="KW-1185">Reference proteome</keyword>
<comment type="caution">
    <text evidence="4">The sequence shown here is derived from an EMBL/GenBank/DDBJ whole genome shotgun (WGS) entry which is preliminary data.</text>
</comment>
<dbReference type="Proteomes" id="UP000294829">
    <property type="component" value="Unassembled WGS sequence"/>
</dbReference>
<dbReference type="OrthoDB" id="368800at2"/>
<evidence type="ECO:0000259" key="3">
    <source>
        <dbReference type="Pfam" id="PF17131"/>
    </source>
</evidence>
<feature type="signal peptide" evidence="2">
    <location>
        <begin position="1"/>
        <end position="24"/>
    </location>
</feature>
<dbReference type="SUPFAM" id="SSF89392">
    <property type="entry name" value="Prokaryotic lipoproteins and lipoprotein localization factors"/>
    <property type="match status" value="1"/>
</dbReference>
<keyword evidence="1 2" id="KW-0732">Signal</keyword>
<keyword evidence="4" id="KW-0449">Lipoprotein</keyword>
<dbReference type="Gene3D" id="2.50.20.10">
    <property type="entry name" value="Lipoprotein localisation LolA/LolB/LppX"/>
    <property type="match status" value="1"/>
</dbReference>
<dbReference type="EMBL" id="SMYL01000006">
    <property type="protein sequence ID" value="TDK65330.1"/>
    <property type="molecule type" value="Genomic_DNA"/>
</dbReference>
<accession>A0A4R5W0A3</accession>
<evidence type="ECO:0000256" key="1">
    <source>
        <dbReference type="ARBA" id="ARBA00022729"/>
    </source>
</evidence>
<evidence type="ECO:0000313" key="4">
    <source>
        <dbReference type="EMBL" id="TDK65330.1"/>
    </source>
</evidence>
<dbReference type="InterPro" id="IPR033399">
    <property type="entry name" value="TP_0789-like"/>
</dbReference>
<feature type="domain" description="Uncharacterized protein TP-0789" evidence="3">
    <location>
        <begin position="79"/>
        <end position="256"/>
    </location>
</feature>
<feature type="chain" id="PRO_5020529984" evidence="2">
    <location>
        <begin position="25"/>
        <end position="260"/>
    </location>
</feature>
<name>A0A4R5W0A3_9BURK</name>
<dbReference type="Pfam" id="PF17131">
    <property type="entry name" value="LolA_like"/>
    <property type="match status" value="1"/>
</dbReference>
<organism evidence="4 5">
    <name type="scientific">Sapientia aquatica</name>
    <dbReference type="NCBI Taxonomy" id="1549640"/>
    <lineage>
        <taxon>Bacteria</taxon>
        <taxon>Pseudomonadati</taxon>
        <taxon>Pseudomonadota</taxon>
        <taxon>Betaproteobacteria</taxon>
        <taxon>Burkholderiales</taxon>
        <taxon>Oxalobacteraceae</taxon>
        <taxon>Sapientia</taxon>
    </lineage>
</organism>
<protein>
    <submittedName>
        <fullName evidence="4">Outer membrane lipoprotein-sorting protein</fullName>
    </submittedName>
</protein>
<dbReference type="InterPro" id="IPR011220">
    <property type="entry name" value="UCP028205"/>
</dbReference>